<dbReference type="Gene3D" id="1.10.10.10">
    <property type="entry name" value="Winged helix-like DNA-binding domain superfamily/Winged helix DNA-binding domain"/>
    <property type="match status" value="1"/>
</dbReference>
<dbReference type="GO" id="GO:0003677">
    <property type="term" value="F:DNA binding"/>
    <property type="evidence" value="ECO:0007669"/>
    <property type="project" value="UniProtKB-KW"/>
</dbReference>
<dbReference type="PROSITE" id="PS50943">
    <property type="entry name" value="HTH_CROC1"/>
    <property type="match status" value="1"/>
</dbReference>
<reference evidence="2 3" key="1">
    <citation type="submission" date="2023-07" db="EMBL/GenBank/DDBJ databases">
        <title>Sorghum-associated microbial communities from plants grown in Nebraska, USA.</title>
        <authorList>
            <person name="Schachtman D."/>
        </authorList>
    </citation>
    <scope>NUCLEOTIDE SEQUENCE [LARGE SCALE GENOMIC DNA]</scope>
    <source>
        <strain evidence="2 3">3262</strain>
    </source>
</reference>
<dbReference type="InterPro" id="IPR036390">
    <property type="entry name" value="WH_DNA-bd_sf"/>
</dbReference>
<protein>
    <submittedName>
        <fullName evidence="2">DNA-binding XRE family transcriptional regulator</fullName>
    </submittedName>
</protein>
<comment type="caution">
    <text evidence="2">The sequence shown here is derived from an EMBL/GenBank/DDBJ whole genome shotgun (WGS) entry which is preliminary data.</text>
</comment>
<dbReference type="Proteomes" id="UP001247620">
    <property type="component" value="Unassembled WGS sequence"/>
</dbReference>
<proteinExistence type="predicted"/>
<dbReference type="Pfam" id="PF01381">
    <property type="entry name" value="HTH_3"/>
    <property type="match status" value="1"/>
</dbReference>
<evidence type="ECO:0000313" key="3">
    <source>
        <dbReference type="Proteomes" id="UP001247620"/>
    </source>
</evidence>
<dbReference type="RefSeq" id="WP_310093592.1">
    <property type="nucleotide sequence ID" value="NZ_JAVDUU010000002.1"/>
</dbReference>
<gene>
    <name evidence="2" type="ORF">J2W55_001463</name>
</gene>
<name>A0ABU1T8S0_9SPHI</name>
<dbReference type="SUPFAM" id="SSF46785">
    <property type="entry name" value="Winged helix' DNA-binding domain"/>
    <property type="match status" value="1"/>
</dbReference>
<keyword evidence="3" id="KW-1185">Reference proteome</keyword>
<sequence length="222" mass="24976">MPSTNTKFSEIDNELAQFARLLALPVRVYIIRTIIENGNLISKKDICNVPFEMENILKHLAELKSLGIIKINGTKGNITYSINSNVFDEILIKFSALFNNLGSDYFPAVPDKQTDAGATDPVKYSSFGMFIKKHRVDLHISQEELAGKIKIDRAELSRIECGKKNLNAEKLKALSKVLYIDINSLTKEYYSYRIVDLVEKSGFKSIVLESAIAKVNYLTAPH</sequence>
<dbReference type="CDD" id="cd00093">
    <property type="entry name" value="HTH_XRE"/>
    <property type="match status" value="1"/>
</dbReference>
<dbReference type="InterPro" id="IPR036388">
    <property type="entry name" value="WH-like_DNA-bd_sf"/>
</dbReference>
<dbReference type="Gene3D" id="1.10.260.40">
    <property type="entry name" value="lambda repressor-like DNA-binding domains"/>
    <property type="match status" value="1"/>
</dbReference>
<accession>A0ABU1T8S0</accession>
<dbReference type="InterPro" id="IPR001387">
    <property type="entry name" value="Cro/C1-type_HTH"/>
</dbReference>
<dbReference type="SUPFAM" id="SSF47413">
    <property type="entry name" value="lambda repressor-like DNA-binding domains"/>
    <property type="match status" value="1"/>
</dbReference>
<organism evidence="2 3">
    <name type="scientific">Mucilaginibacter pocheonensis</name>
    <dbReference type="NCBI Taxonomy" id="398050"/>
    <lineage>
        <taxon>Bacteria</taxon>
        <taxon>Pseudomonadati</taxon>
        <taxon>Bacteroidota</taxon>
        <taxon>Sphingobacteriia</taxon>
        <taxon>Sphingobacteriales</taxon>
        <taxon>Sphingobacteriaceae</taxon>
        <taxon>Mucilaginibacter</taxon>
    </lineage>
</organism>
<evidence type="ECO:0000313" key="2">
    <source>
        <dbReference type="EMBL" id="MDR6941621.1"/>
    </source>
</evidence>
<dbReference type="EMBL" id="JAVDUU010000002">
    <property type="protein sequence ID" value="MDR6941621.1"/>
    <property type="molecule type" value="Genomic_DNA"/>
</dbReference>
<evidence type="ECO:0000259" key="1">
    <source>
        <dbReference type="PROSITE" id="PS50943"/>
    </source>
</evidence>
<keyword evidence="2" id="KW-0238">DNA-binding</keyword>
<dbReference type="SMART" id="SM00530">
    <property type="entry name" value="HTH_XRE"/>
    <property type="match status" value="1"/>
</dbReference>
<dbReference type="InterPro" id="IPR010982">
    <property type="entry name" value="Lambda_DNA-bd_dom_sf"/>
</dbReference>
<feature type="domain" description="HTH cro/C1-type" evidence="1">
    <location>
        <begin position="131"/>
        <end position="185"/>
    </location>
</feature>